<dbReference type="eggNOG" id="COG0503">
    <property type="taxonomic scope" value="Bacteria"/>
</dbReference>
<evidence type="ECO:0000256" key="10">
    <source>
        <dbReference type="ARBA" id="ARBA00022726"/>
    </source>
</evidence>
<dbReference type="InterPro" id="IPR029057">
    <property type="entry name" value="PRTase-like"/>
</dbReference>
<dbReference type="PATRIC" id="fig|702459.3.peg.1042"/>
<reference evidence="13 14" key="1">
    <citation type="journal article" date="2010" name="Proc. Natl. Acad. Sci. U.S.A.">
        <title>Genome analysis of Bifidobacterium bifidum PRL2010 reveals metabolic pathways for host-derived glycan foraging.</title>
        <authorList>
            <person name="Turroni F."/>
            <person name="Bottacini F."/>
            <person name="Foroni E."/>
            <person name="Mulder I."/>
            <person name="Kim J.H."/>
            <person name="Zomer A."/>
            <person name="Sanchez B."/>
            <person name="Bidossi A."/>
            <person name="Ferrarini A."/>
            <person name="Giubellini V."/>
            <person name="Delledonne M."/>
            <person name="Henrissat B."/>
            <person name="Coutinho P."/>
            <person name="Oggioni M."/>
            <person name="Fitzgerald G.F."/>
            <person name="Mills D."/>
            <person name="Margolles A."/>
            <person name="Kelly D."/>
            <person name="van Sinderen D."/>
            <person name="Ventura M."/>
        </authorList>
    </citation>
    <scope>NUCLEOTIDE SEQUENCE [LARGE SCALE GENOMIC DNA]</scope>
    <source>
        <strain evidence="13 14">PRL2010</strain>
    </source>
</reference>
<dbReference type="GO" id="GO:0006166">
    <property type="term" value="P:purine ribonucleoside salvage"/>
    <property type="evidence" value="ECO:0007669"/>
    <property type="project" value="UniProtKB-UniRule"/>
</dbReference>
<accession>A0A0H3ECT6</accession>
<comment type="function">
    <text evidence="2 11">Catalyzes a salvage reaction resulting in the formation of AMP, that is energically less costly than de novo synthesis.</text>
</comment>
<sequence length="193" mass="20278">MTQSDITIERLADVGAGDAAYLVSKIRTIPGFPKEGIKFRDFMPVLADGKGLRILMKALQASLPVTEDSFDAVAGLEARGFLFGPALAAMLGKGFIAIRKAGKLPPETIAEEYDLEYGTEKVEIEMSAIRPGDRVLIVDDLIATGGTAKAAMDLVEAAGGTVVGFSFVMGLRGLDGLDKLGDKPSSTLVSMPA</sequence>
<comment type="catalytic activity">
    <reaction evidence="1 11">
        <text>AMP + diphosphate = 5-phospho-alpha-D-ribose 1-diphosphate + adenine</text>
        <dbReference type="Rhea" id="RHEA:16609"/>
        <dbReference type="ChEBI" id="CHEBI:16708"/>
        <dbReference type="ChEBI" id="CHEBI:33019"/>
        <dbReference type="ChEBI" id="CHEBI:58017"/>
        <dbReference type="ChEBI" id="CHEBI:456215"/>
        <dbReference type="EC" id="2.4.2.7"/>
    </reaction>
</comment>
<comment type="similarity">
    <text evidence="5 11">Belongs to the purine/pyrimidine phosphoribosyltransferase family.</text>
</comment>
<dbReference type="KEGG" id="bbp:BBPR_1010"/>
<evidence type="ECO:0000256" key="3">
    <source>
        <dbReference type="ARBA" id="ARBA00004496"/>
    </source>
</evidence>
<dbReference type="NCBIfam" id="NF002634">
    <property type="entry name" value="PRK02304.1-3"/>
    <property type="match status" value="1"/>
</dbReference>
<dbReference type="NCBIfam" id="NF002636">
    <property type="entry name" value="PRK02304.1-5"/>
    <property type="match status" value="1"/>
</dbReference>
<evidence type="ECO:0000256" key="11">
    <source>
        <dbReference type="HAMAP-Rule" id="MF_00004"/>
    </source>
</evidence>
<protein>
    <recommendedName>
        <fullName evidence="6 11">Adenine phosphoribosyltransferase</fullName>
        <shortName evidence="11">APRT</shortName>
        <ecNumber evidence="6 11">2.4.2.7</ecNumber>
    </recommendedName>
</protein>
<evidence type="ECO:0000256" key="2">
    <source>
        <dbReference type="ARBA" id="ARBA00003968"/>
    </source>
</evidence>
<keyword evidence="8 11" id="KW-0328">Glycosyltransferase</keyword>
<evidence type="ECO:0000313" key="14">
    <source>
        <dbReference type="Proteomes" id="UP000002312"/>
    </source>
</evidence>
<dbReference type="OrthoDB" id="9803963at2"/>
<dbReference type="PANTHER" id="PTHR32315:SF3">
    <property type="entry name" value="ADENINE PHOSPHORIBOSYLTRANSFERASE"/>
    <property type="match status" value="1"/>
</dbReference>
<dbReference type="HAMAP" id="MF_00004">
    <property type="entry name" value="Aden_phosphoribosyltr"/>
    <property type="match status" value="1"/>
</dbReference>
<dbReference type="InterPro" id="IPR005764">
    <property type="entry name" value="Ade_phspho_trans"/>
</dbReference>
<proteinExistence type="inferred from homology"/>
<evidence type="ECO:0000256" key="5">
    <source>
        <dbReference type="ARBA" id="ARBA00008391"/>
    </source>
</evidence>
<evidence type="ECO:0000256" key="7">
    <source>
        <dbReference type="ARBA" id="ARBA00022490"/>
    </source>
</evidence>
<dbReference type="InterPro" id="IPR050054">
    <property type="entry name" value="UPRTase/APRTase"/>
</dbReference>
<comment type="subunit">
    <text evidence="11">Homodimer.</text>
</comment>
<dbReference type="EMBL" id="CP001840">
    <property type="protein sequence ID" value="ADP36080.1"/>
    <property type="molecule type" value="Genomic_DNA"/>
</dbReference>
<dbReference type="FunFam" id="3.40.50.2020:FF:000021">
    <property type="entry name" value="Adenine phosphoribosyltransferase"/>
    <property type="match status" value="1"/>
</dbReference>
<dbReference type="GO" id="GO:0044209">
    <property type="term" value="P:AMP salvage"/>
    <property type="evidence" value="ECO:0007669"/>
    <property type="project" value="UniProtKB-UniRule"/>
</dbReference>
<comment type="pathway">
    <text evidence="4 11">Purine metabolism; AMP biosynthesis via salvage pathway; AMP from adenine: step 1/1.</text>
</comment>
<keyword evidence="10 11" id="KW-0660">Purine salvage</keyword>
<keyword evidence="7 11" id="KW-0963">Cytoplasm</keyword>
<evidence type="ECO:0000256" key="6">
    <source>
        <dbReference type="ARBA" id="ARBA00011893"/>
    </source>
</evidence>
<dbReference type="GO" id="GO:0002055">
    <property type="term" value="F:adenine binding"/>
    <property type="evidence" value="ECO:0007669"/>
    <property type="project" value="TreeGrafter"/>
</dbReference>
<dbReference type="HOGENOM" id="CLU_063339_3_2_11"/>
<dbReference type="GO" id="GO:0003999">
    <property type="term" value="F:adenine phosphoribosyltransferase activity"/>
    <property type="evidence" value="ECO:0007669"/>
    <property type="project" value="UniProtKB-UniRule"/>
</dbReference>
<dbReference type="GO" id="GO:0006168">
    <property type="term" value="P:adenine salvage"/>
    <property type="evidence" value="ECO:0007669"/>
    <property type="project" value="InterPro"/>
</dbReference>
<dbReference type="CDD" id="cd06223">
    <property type="entry name" value="PRTases_typeI"/>
    <property type="match status" value="1"/>
</dbReference>
<dbReference type="RefSeq" id="WP_013389938.1">
    <property type="nucleotide sequence ID" value="NC_014638.1"/>
</dbReference>
<dbReference type="Proteomes" id="UP000002312">
    <property type="component" value="Chromosome"/>
</dbReference>
<dbReference type="GO" id="GO:0016208">
    <property type="term" value="F:AMP binding"/>
    <property type="evidence" value="ECO:0007669"/>
    <property type="project" value="TreeGrafter"/>
</dbReference>
<dbReference type="AlphaFoldDB" id="A0A0H3ECT6"/>
<evidence type="ECO:0000313" key="13">
    <source>
        <dbReference type="EMBL" id="ADP36080.1"/>
    </source>
</evidence>
<gene>
    <name evidence="11 13" type="primary">apt</name>
    <name evidence="13" type="ordered locus">BBPR_1010</name>
</gene>
<dbReference type="GO" id="GO:0005737">
    <property type="term" value="C:cytoplasm"/>
    <property type="evidence" value="ECO:0007669"/>
    <property type="project" value="UniProtKB-SubCell"/>
</dbReference>
<dbReference type="Gene3D" id="3.40.50.2020">
    <property type="match status" value="1"/>
</dbReference>
<dbReference type="SUPFAM" id="SSF53271">
    <property type="entry name" value="PRTase-like"/>
    <property type="match status" value="1"/>
</dbReference>
<keyword evidence="9 11" id="KW-0808">Transferase</keyword>
<dbReference type="NCBIfam" id="TIGR01090">
    <property type="entry name" value="apt"/>
    <property type="match status" value="1"/>
</dbReference>
<name>A0A0H3ECT6_BIFBP</name>
<evidence type="ECO:0000256" key="9">
    <source>
        <dbReference type="ARBA" id="ARBA00022679"/>
    </source>
</evidence>
<evidence type="ECO:0000256" key="8">
    <source>
        <dbReference type="ARBA" id="ARBA00022676"/>
    </source>
</evidence>
<dbReference type="Pfam" id="PF00156">
    <property type="entry name" value="Pribosyltran"/>
    <property type="match status" value="1"/>
</dbReference>
<feature type="domain" description="Phosphoribosyltransferase" evidence="12">
    <location>
        <begin position="67"/>
        <end position="169"/>
    </location>
</feature>
<dbReference type="InterPro" id="IPR000836">
    <property type="entry name" value="PRTase_dom"/>
</dbReference>
<dbReference type="UniPathway" id="UPA00588">
    <property type="reaction ID" value="UER00646"/>
</dbReference>
<evidence type="ECO:0000256" key="1">
    <source>
        <dbReference type="ARBA" id="ARBA00000868"/>
    </source>
</evidence>
<evidence type="ECO:0000256" key="4">
    <source>
        <dbReference type="ARBA" id="ARBA00004659"/>
    </source>
</evidence>
<comment type="subcellular location">
    <subcellularLocation>
        <location evidence="3 11">Cytoplasm</location>
    </subcellularLocation>
</comment>
<dbReference type="PANTHER" id="PTHR32315">
    <property type="entry name" value="ADENINE PHOSPHORIBOSYLTRANSFERASE"/>
    <property type="match status" value="1"/>
</dbReference>
<evidence type="ECO:0000259" key="12">
    <source>
        <dbReference type="Pfam" id="PF00156"/>
    </source>
</evidence>
<dbReference type="EC" id="2.4.2.7" evidence="6 11"/>
<organism evidence="13 14">
    <name type="scientific">Bifidobacterium bifidum (strain PRL2010)</name>
    <dbReference type="NCBI Taxonomy" id="702459"/>
    <lineage>
        <taxon>Bacteria</taxon>
        <taxon>Bacillati</taxon>
        <taxon>Actinomycetota</taxon>
        <taxon>Actinomycetes</taxon>
        <taxon>Bifidobacteriales</taxon>
        <taxon>Bifidobacteriaceae</taxon>
        <taxon>Bifidobacterium</taxon>
    </lineage>
</organism>